<dbReference type="RefSeq" id="XP_060297645.1">
    <property type="nucleotide sequence ID" value="XM_060447901.1"/>
</dbReference>
<dbReference type="GeneID" id="85331171"/>
<organism evidence="1 2">
    <name type="scientific">Lasiosphaeria miniovina</name>
    <dbReference type="NCBI Taxonomy" id="1954250"/>
    <lineage>
        <taxon>Eukaryota</taxon>
        <taxon>Fungi</taxon>
        <taxon>Dikarya</taxon>
        <taxon>Ascomycota</taxon>
        <taxon>Pezizomycotina</taxon>
        <taxon>Sordariomycetes</taxon>
        <taxon>Sordariomycetidae</taxon>
        <taxon>Sordariales</taxon>
        <taxon>Lasiosphaeriaceae</taxon>
        <taxon>Lasiosphaeria</taxon>
    </lineage>
</organism>
<evidence type="ECO:0000313" key="2">
    <source>
        <dbReference type="Proteomes" id="UP001172101"/>
    </source>
</evidence>
<comment type="caution">
    <text evidence="1">The sequence shown here is derived from an EMBL/GenBank/DDBJ whole genome shotgun (WGS) entry which is preliminary data.</text>
</comment>
<sequence length="137" mass="15818">MLHHGPQLHQLRHRRRAERSQHDLLPDLLQVAARPAPVGILLRADGRRAATTRRCAWAPACSISPTSPAAVVLCGWCLRKLGKLRGQHVWLRLGITRGTRRICAFLLTEERNDKRAYEYQREPAAHCRHPITYYLRY</sequence>
<name>A0AA40ATL3_9PEZI</name>
<dbReference type="EMBL" id="JAUIRO010000003">
    <property type="protein sequence ID" value="KAK0721721.1"/>
    <property type="molecule type" value="Genomic_DNA"/>
</dbReference>
<evidence type="ECO:0000313" key="1">
    <source>
        <dbReference type="EMBL" id="KAK0721721.1"/>
    </source>
</evidence>
<gene>
    <name evidence="1" type="ORF">B0T26DRAFT_869973</name>
</gene>
<dbReference type="AlphaFoldDB" id="A0AA40ATL3"/>
<proteinExistence type="predicted"/>
<feature type="non-terminal residue" evidence="1">
    <location>
        <position position="137"/>
    </location>
</feature>
<protein>
    <submittedName>
        <fullName evidence="1">Uncharacterized protein</fullName>
    </submittedName>
</protein>
<keyword evidence="2" id="KW-1185">Reference proteome</keyword>
<accession>A0AA40ATL3</accession>
<dbReference type="Proteomes" id="UP001172101">
    <property type="component" value="Unassembled WGS sequence"/>
</dbReference>
<reference evidence="1" key="1">
    <citation type="submission" date="2023-06" db="EMBL/GenBank/DDBJ databases">
        <title>Genome-scale phylogeny and comparative genomics of the fungal order Sordariales.</title>
        <authorList>
            <consortium name="Lawrence Berkeley National Laboratory"/>
            <person name="Hensen N."/>
            <person name="Bonometti L."/>
            <person name="Westerberg I."/>
            <person name="Brannstrom I.O."/>
            <person name="Guillou S."/>
            <person name="Cros-Aarteil S."/>
            <person name="Calhoun S."/>
            <person name="Haridas S."/>
            <person name="Kuo A."/>
            <person name="Mondo S."/>
            <person name="Pangilinan J."/>
            <person name="Riley R."/>
            <person name="LaButti K."/>
            <person name="Andreopoulos B."/>
            <person name="Lipzen A."/>
            <person name="Chen C."/>
            <person name="Yanf M."/>
            <person name="Daum C."/>
            <person name="Ng V."/>
            <person name="Clum A."/>
            <person name="Steindorff A."/>
            <person name="Ohm R."/>
            <person name="Martin F."/>
            <person name="Silar P."/>
            <person name="Natvig D."/>
            <person name="Lalanne C."/>
            <person name="Gautier V."/>
            <person name="Ament-velasquez S.L."/>
            <person name="Kruys A."/>
            <person name="Hutchinson M.I."/>
            <person name="Powell A.J."/>
            <person name="Barry K."/>
            <person name="Miller A.N."/>
            <person name="Grigoriev I.V."/>
            <person name="Debuchy R."/>
            <person name="Gladieux P."/>
            <person name="Thoren M.H."/>
            <person name="Johannesson H."/>
        </authorList>
    </citation>
    <scope>NUCLEOTIDE SEQUENCE</scope>
    <source>
        <strain evidence="1">SMH2392-1A</strain>
    </source>
</reference>